<dbReference type="AlphaFoldDB" id="Q67NG6"/>
<gene>
    <name evidence="1" type="ordered locus">STH1792</name>
</gene>
<evidence type="ECO:0000313" key="2">
    <source>
        <dbReference type="Proteomes" id="UP000000417"/>
    </source>
</evidence>
<dbReference type="OrthoDB" id="1415778at2"/>
<protein>
    <submittedName>
        <fullName evidence="1">Uncharacterized protein</fullName>
    </submittedName>
</protein>
<dbReference type="RefSeq" id="WP_011195920.1">
    <property type="nucleotide sequence ID" value="NC_006177.1"/>
</dbReference>
<dbReference type="HOGENOM" id="CLU_852226_0_0_9"/>
<name>Q67NG6_SYMTH</name>
<proteinExistence type="predicted"/>
<organism evidence="1 2">
    <name type="scientific">Symbiobacterium thermophilum (strain DSM 24528 / JCM 14929 / IAM 14863 / T)</name>
    <dbReference type="NCBI Taxonomy" id="292459"/>
    <lineage>
        <taxon>Bacteria</taxon>
        <taxon>Bacillati</taxon>
        <taxon>Bacillota</taxon>
        <taxon>Clostridia</taxon>
        <taxon>Eubacteriales</taxon>
        <taxon>Symbiobacteriaceae</taxon>
        <taxon>Symbiobacterium</taxon>
    </lineage>
</organism>
<accession>Q67NG6</accession>
<dbReference type="eggNOG" id="ENOG5032X8M">
    <property type="taxonomic scope" value="Bacteria"/>
</dbReference>
<dbReference type="KEGG" id="sth:STH1792"/>
<dbReference type="Proteomes" id="UP000000417">
    <property type="component" value="Chromosome"/>
</dbReference>
<dbReference type="EMBL" id="AP006840">
    <property type="protein sequence ID" value="BAD40777.1"/>
    <property type="molecule type" value="Genomic_DNA"/>
</dbReference>
<keyword evidence="2" id="KW-1185">Reference proteome</keyword>
<sequence>MDERLRRLAERYRAGNGDRRPVKERVAALYRTYVAKREGALIDAAAAAAAVHSLFAADPASAVAVDPRLEEAFRLAFPNVDPESLRGLDPDALAPYLPALKGKYFEVLVRDRLNEGQWVGDIRLAPGQRAVLADSATQPGWDLQILNEDGSVAELLQLKATNSLSYVKAALERYPDIQVLTTDEVLAAGGDLQGVLGSGFSDAELEQAVDRGIEALFGDASESVLGEVLPALPFVLIALREGRCVLMGRKTLAVACQDGLTGAARSGVAIGAGALAANLVSPGFGMATAALVRMGIHRHDRLSRASGLIQVRLEQLKRLRARPAAP</sequence>
<reference evidence="1 2" key="1">
    <citation type="journal article" date="2004" name="Nucleic Acids Res.">
        <title>Genome sequence of Symbiobacterium thermophilum, an uncultivable bacterium that depends on microbial commensalism.</title>
        <authorList>
            <person name="Ueda K."/>
            <person name="Yamashita A."/>
            <person name="Ishikawa J."/>
            <person name="Shimada M."/>
            <person name="Watsuji T."/>
            <person name="Morimura K."/>
            <person name="Ikeda H."/>
            <person name="Hattori M."/>
            <person name="Beppu T."/>
        </authorList>
    </citation>
    <scope>NUCLEOTIDE SEQUENCE [LARGE SCALE GENOMIC DNA]</scope>
    <source>
        <strain evidence="2">T / IAM 14863</strain>
    </source>
</reference>
<dbReference type="STRING" id="292459.STH1792"/>
<evidence type="ECO:0000313" key="1">
    <source>
        <dbReference type="EMBL" id="BAD40777.1"/>
    </source>
</evidence>